<dbReference type="SUPFAM" id="SSF53720">
    <property type="entry name" value="ALDH-like"/>
    <property type="match status" value="1"/>
</dbReference>
<dbReference type="PANTHER" id="PTHR43353">
    <property type="entry name" value="SUCCINATE-SEMIALDEHYDE DEHYDROGENASE, MITOCHONDRIAL"/>
    <property type="match status" value="1"/>
</dbReference>
<dbReference type="AlphaFoldDB" id="D8M7B6"/>
<dbReference type="InterPro" id="IPR016162">
    <property type="entry name" value="Ald_DH_N"/>
</dbReference>
<dbReference type="InterPro" id="IPR016163">
    <property type="entry name" value="Ald_DH_C"/>
</dbReference>
<dbReference type="InterPro" id="IPR016160">
    <property type="entry name" value="Ald_DH_CS_CYS"/>
</dbReference>
<feature type="domain" description="Aldehyde dehydrogenase" evidence="9">
    <location>
        <begin position="4"/>
        <end position="462"/>
    </location>
</feature>
<gene>
    <name evidence="10" type="ORF">GSBLH_T00003759001</name>
</gene>
<accession>D8M7B6</accession>
<dbReference type="Gene3D" id="3.40.605.10">
    <property type="entry name" value="Aldehyde Dehydrogenase, Chain A, domain 1"/>
    <property type="match status" value="1"/>
</dbReference>
<evidence type="ECO:0000313" key="11">
    <source>
        <dbReference type="Proteomes" id="UP000008312"/>
    </source>
</evidence>
<evidence type="ECO:0000256" key="8">
    <source>
        <dbReference type="RuleBase" id="RU003345"/>
    </source>
</evidence>
<dbReference type="InterPro" id="IPR015590">
    <property type="entry name" value="Aldehyde_DH_dom"/>
</dbReference>
<evidence type="ECO:0000256" key="2">
    <source>
        <dbReference type="ARBA" id="ARBA00009986"/>
    </source>
</evidence>
<dbReference type="InParanoid" id="D8M7B6"/>
<organism evidence="10">
    <name type="scientific">Blastocystis hominis</name>
    <dbReference type="NCBI Taxonomy" id="12968"/>
    <lineage>
        <taxon>Eukaryota</taxon>
        <taxon>Sar</taxon>
        <taxon>Stramenopiles</taxon>
        <taxon>Bigyra</taxon>
        <taxon>Opalozoa</taxon>
        <taxon>Opalinata</taxon>
        <taxon>Blastocystidae</taxon>
        <taxon>Blastocystis</taxon>
    </lineage>
</organism>
<name>D8M7B6_BLAHO</name>
<evidence type="ECO:0000259" key="9">
    <source>
        <dbReference type="Pfam" id="PF00171"/>
    </source>
</evidence>
<protein>
    <recommendedName>
        <fullName evidence="4">Succinate-semialdehyde dehydrogenase, mitochondrial</fullName>
        <ecNumber evidence="3">1.2.1.24</ecNumber>
    </recommendedName>
    <alternativeName>
        <fullName evidence="6">NAD(+)-dependent succinic semialdehyde dehydrogenase</fullName>
    </alternativeName>
</protein>
<dbReference type="InterPro" id="IPR050740">
    <property type="entry name" value="Aldehyde_DH_Superfamily"/>
</dbReference>
<reference evidence="10" key="1">
    <citation type="submission" date="2010-02" db="EMBL/GenBank/DDBJ databases">
        <title>Sequencing and annotation of the Blastocystis hominis genome.</title>
        <authorList>
            <person name="Wincker P."/>
        </authorList>
    </citation>
    <scope>NUCLEOTIDE SEQUENCE</scope>
    <source>
        <strain evidence="10">Singapore isolate B</strain>
    </source>
</reference>
<proteinExistence type="inferred from homology"/>
<feature type="active site" evidence="7">
    <location>
        <position position="239"/>
    </location>
</feature>
<dbReference type="GO" id="GO:0009450">
    <property type="term" value="P:gamma-aminobutyric acid catabolic process"/>
    <property type="evidence" value="ECO:0007669"/>
    <property type="project" value="TreeGrafter"/>
</dbReference>
<dbReference type="OMA" id="IGELFCK"/>
<dbReference type="PANTHER" id="PTHR43353:SF5">
    <property type="entry name" value="SUCCINATE-SEMIALDEHYDE DEHYDROGENASE, MITOCHONDRIAL"/>
    <property type="match status" value="1"/>
</dbReference>
<keyword evidence="5 8" id="KW-0560">Oxidoreductase</keyword>
<dbReference type="OrthoDB" id="310895at2759"/>
<evidence type="ECO:0000313" key="10">
    <source>
        <dbReference type="EMBL" id="CBK23955.2"/>
    </source>
</evidence>
<dbReference type="PROSITE" id="PS00070">
    <property type="entry name" value="ALDEHYDE_DEHYDR_CYS"/>
    <property type="match status" value="1"/>
</dbReference>
<sequence length="473" mass="51160">MNSTNTFDVKDPATGKTVGTVMNCDRTHAEEAIRAAKAAFPEWASMNPTNRSAILFRLYDLLIEHSEELSKVMTLESGKPIRESRGEVQYGANFVRWFAEESKHLRGQTITSLSSPASRQLLTLYQPVGVVGLISSWNFPIAMITRKMAAALSVGCTCVLKPPSASPLSALYLALLAERAGVPPGVFNVVCCTSANGKQVGKALLESSDVRALSFTGSTSVGQYLIRESAGSVKKLGLELGGNAPFIVFKDCNLEDAVEGAIASKFRNSGQTCICANRLFVEDSVCDEFTKRFVKRVRELKVSHGLEEDCDVGPLINRSAVESCEEKIRDAVEKGARVLCGGKRHILGGNFYEPTVLTNVTRDMKVFSEESFAPIAPILRFSTEEEAIEMANDTNAGLASYVYSRDIGRCMRVARALEYGIVGVNEAVPSAAEAPFGGMKQSGLGREGGASGLMEYVEEKYVCLGGLDHWSVC</sequence>
<dbReference type="EC" id="1.2.1.24" evidence="3"/>
<dbReference type="PROSITE" id="PS00687">
    <property type="entry name" value="ALDEHYDE_DEHYDR_GLU"/>
    <property type="match status" value="1"/>
</dbReference>
<dbReference type="InterPro" id="IPR016161">
    <property type="entry name" value="Ald_DH/histidinol_DH"/>
</dbReference>
<dbReference type="Pfam" id="PF00171">
    <property type="entry name" value="Aldedh"/>
    <property type="match status" value="1"/>
</dbReference>
<dbReference type="Proteomes" id="UP000008312">
    <property type="component" value="Unassembled WGS sequence"/>
</dbReference>
<dbReference type="FunFam" id="3.40.605.10:FF:000005">
    <property type="entry name" value="Succinate-semialdehyde dehydrogenase I"/>
    <property type="match status" value="1"/>
</dbReference>
<comment type="similarity">
    <text evidence="2 8">Belongs to the aldehyde dehydrogenase family.</text>
</comment>
<evidence type="ECO:0000256" key="3">
    <source>
        <dbReference type="ARBA" id="ARBA00013051"/>
    </source>
</evidence>
<dbReference type="CDD" id="cd07103">
    <property type="entry name" value="ALDH_F5_SSADH_GabD"/>
    <property type="match status" value="1"/>
</dbReference>
<evidence type="ECO:0000256" key="1">
    <source>
        <dbReference type="ARBA" id="ARBA00005176"/>
    </source>
</evidence>
<evidence type="ECO:0000256" key="5">
    <source>
        <dbReference type="ARBA" id="ARBA00023002"/>
    </source>
</evidence>
<evidence type="ECO:0000256" key="6">
    <source>
        <dbReference type="ARBA" id="ARBA00030806"/>
    </source>
</evidence>
<dbReference type="Gene3D" id="3.40.309.10">
    <property type="entry name" value="Aldehyde Dehydrogenase, Chain A, domain 2"/>
    <property type="match status" value="1"/>
</dbReference>
<evidence type="ECO:0000256" key="4">
    <source>
        <dbReference type="ARBA" id="ARBA00019842"/>
    </source>
</evidence>
<dbReference type="GO" id="GO:0004777">
    <property type="term" value="F:succinate-semialdehyde dehydrogenase (NAD+) activity"/>
    <property type="evidence" value="ECO:0007669"/>
    <property type="project" value="UniProtKB-EC"/>
</dbReference>
<dbReference type="EMBL" id="FN668672">
    <property type="protein sequence ID" value="CBK23955.2"/>
    <property type="molecule type" value="Genomic_DNA"/>
</dbReference>
<dbReference type="RefSeq" id="XP_012898003.1">
    <property type="nucleotide sequence ID" value="XM_013042549.1"/>
</dbReference>
<keyword evidence="11" id="KW-1185">Reference proteome</keyword>
<evidence type="ECO:0000256" key="7">
    <source>
        <dbReference type="PROSITE-ProRule" id="PRU10007"/>
    </source>
</evidence>
<dbReference type="InterPro" id="IPR029510">
    <property type="entry name" value="Ald_DH_CS_GLU"/>
</dbReference>
<dbReference type="GeneID" id="24920825"/>
<comment type="pathway">
    <text evidence="1">Amino-acid degradation; 4-aminobutanoate degradation.</text>
</comment>
<dbReference type="FunFam" id="3.40.309.10:FF:000004">
    <property type="entry name" value="Succinate-semialdehyde dehydrogenase I"/>
    <property type="match status" value="1"/>
</dbReference>